<evidence type="ECO:0000256" key="5">
    <source>
        <dbReference type="SAM" id="MobiDB-lite"/>
    </source>
</evidence>
<evidence type="ECO:0000256" key="2">
    <source>
        <dbReference type="ARBA" id="ARBA00022630"/>
    </source>
</evidence>
<dbReference type="OMA" id="CIGIKFN"/>
<sequence length="494" mass="53674">MRDSVDDFPDDDIDLLSSPVTLPNGVTIPNRLAKAAMEEGIPGGLPGRRHRKLYSRWGKGGWGVILTGNVQVDASQSGTPFDLRFNDDPHTVPRFHELHESIIPPHYAGPDAPLTLVQLNHAGMQSSPTFSMCRAPWIPSVAPVSARPDLGSGPVAWAMARTLWPVPSRAVTDLAEWLDIAGRFVDAAACMEEAGWGGVQLHSAHGYLLAQYLSPLALKINCSDFIAGGLDENTSAEIIREIVSWRLVDLLEISGGTYTNPMFTASSMSPQNPSPRQSLFAHFTAALLPTLPAPPYGPAIMLTGGLHDRALIASSLRNKACHLAGIGRPAAVVPDLPRRVLLNRELDGSKARIAYDIPHAEAARRLLNAQIFAPRTPRPSKPSTRPRRWASHTSSCPSNPSSPSTASFISLDDPECTCAENEAIERASNGSGVKLVGAGIGTTWHEWQMARMGRGEEPDLELDWFRGLATETLWQTICAGGPVNWLKRWWGKDW</sequence>
<dbReference type="Proteomes" id="UP000006757">
    <property type="component" value="Unassembled WGS sequence"/>
</dbReference>
<keyword evidence="4" id="KW-0560">Oxidoreductase</keyword>
<dbReference type="InParanoid" id="K1V8Q1"/>
<evidence type="ECO:0000313" key="7">
    <source>
        <dbReference type="EMBL" id="EKD00365.1"/>
    </source>
</evidence>
<feature type="domain" description="NADH:flavin oxidoreductase/NADH oxidase N-terminal" evidence="6">
    <location>
        <begin position="18"/>
        <end position="216"/>
    </location>
</feature>
<keyword evidence="2" id="KW-0285">Flavoprotein</keyword>
<accession>K1V8Q1</accession>
<evidence type="ECO:0000259" key="6">
    <source>
        <dbReference type="Pfam" id="PF00724"/>
    </source>
</evidence>
<dbReference type="InterPro" id="IPR051799">
    <property type="entry name" value="NADH_flavin_oxidoreductase"/>
</dbReference>
<dbReference type="AlphaFoldDB" id="K1V8Q1"/>
<feature type="compositionally biased region" description="Low complexity" evidence="5">
    <location>
        <begin position="391"/>
        <end position="407"/>
    </location>
</feature>
<proteinExistence type="inferred from homology"/>
<comment type="similarity">
    <text evidence="1">Belongs to the NADH:flavin oxidoreductase/NADH oxidase family.</text>
</comment>
<dbReference type="SUPFAM" id="SSF51395">
    <property type="entry name" value="FMN-linked oxidoreductases"/>
    <property type="match status" value="1"/>
</dbReference>
<dbReference type="PANTHER" id="PTHR43656:SF2">
    <property type="entry name" value="BINDING OXIDOREDUCTASE, PUTATIVE (AFU_ORTHOLOGUE AFUA_2G08260)-RELATED"/>
    <property type="match status" value="1"/>
</dbReference>
<dbReference type="GO" id="GO:0016491">
    <property type="term" value="F:oxidoreductase activity"/>
    <property type="evidence" value="ECO:0007669"/>
    <property type="project" value="UniProtKB-KW"/>
</dbReference>
<protein>
    <recommendedName>
        <fullName evidence="6">NADH:flavin oxidoreductase/NADH oxidase N-terminal domain-containing protein</fullName>
    </recommendedName>
</protein>
<keyword evidence="8" id="KW-1185">Reference proteome</keyword>
<dbReference type="eggNOG" id="KOG0134">
    <property type="taxonomic scope" value="Eukaryota"/>
</dbReference>
<reference evidence="7 8" key="1">
    <citation type="journal article" date="2012" name="Eukaryot. Cell">
        <title>Genome sequence of the Trichosporon asahii environmental strain CBS 8904.</title>
        <authorList>
            <person name="Yang R.Y."/>
            <person name="Li H.T."/>
            <person name="Zhu H."/>
            <person name="Zhou G.P."/>
            <person name="Wang M."/>
            <person name="Wang L."/>
        </authorList>
    </citation>
    <scope>NUCLEOTIDE SEQUENCE [LARGE SCALE GENOMIC DNA]</scope>
    <source>
        <strain evidence="7 8">CBS 8904</strain>
    </source>
</reference>
<dbReference type="GO" id="GO:0010181">
    <property type="term" value="F:FMN binding"/>
    <property type="evidence" value="ECO:0007669"/>
    <property type="project" value="InterPro"/>
</dbReference>
<evidence type="ECO:0000256" key="4">
    <source>
        <dbReference type="ARBA" id="ARBA00023002"/>
    </source>
</evidence>
<dbReference type="STRING" id="1220162.K1V8Q1"/>
<evidence type="ECO:0000313" key="8">
    <source>
        <dbReference type="Proteomes" id="UP000006757"/>
    </source>
</evidence>
<dbReference type="InterPro" id="IPR001155">
    <property type="entry name" value="OxRdtase_FMN_N"/>
</dbReference>
<keyword evidence="3" id="KW-0288">FMN</keyword>
<gene>
    <name evidence="7" type="ORF">A1Q2_05334</name>
</gene>
<dbReference type="EMBL" id="AMBO01000343">
    <property type="protein sequence ID" value="EKD00365.1"/>
    <property type="molecule type" value="Genomic_DNA"/>
</dbReference>
<dbReference type="HOGENOM" id="CLU_012153_6_2_1"/>
<dbReference type="Pfam" id="PF00724">
    <property type="entry name" value="Oxidored_FMN"/>
    <property type="match status" value="1"/>
</dbReference>
<dbReference type="PANTHER" id="PTHR43656">
    <property type="entry name" value="BINDING OXIDOREDUCTASE, PUTATIVE (AFU_ORTHOLOGUE AFUA_2G08260)-RELATED"/>
    <property type="match status" value="1"/>
</dbReference>
<dbReference type="OrthoDB" id="1663137at2759"/>
<dbReference type="InterPro" id="IPR013785">
    <property type="entry name" value="Aldolase_TIM"/>
</dbReference>
<evidence type="ECO:0000256" key="3">
    <source>
        <dbReference type="ARBA" id="ARBA00022643"/>
    </source>
</evidence>
<organism evidence="7 8">
    <name type="scientific">Trichosporon asahii var. asahii (strain CBS 8904)</name>
    <name type="common">Yeast</name>
    <dbReference type="NCBI Taxonomy" id="1220162"/>
    <lineage>
        <taxon>Eukaryota</taxon>
        <taxon>Fungi</taxon>
        <taxon>Dikarya</taxon>
        <taxon>Basidiomycota</taxon>
        <taxon>Agaricomycotina</taxon>
        <taxon>Tremellomycetes</taxon>
        <taxon>Trichosporonales</taxon>
        <taxon>Trichosporonaceae</taxon>
        <taxon>Trichosporon</taxon>
    </lineage>
</organism>
<name>K1V8Q1_TRIAC</name>
<comment type="caution">
    <text evidence="7">The sequence shown here is derived from an EMBL/GenBank/DDBJ whole genome shotgun (WGS) entry which is preliminary data.</text>
</comment>
<feature type="region of interest" description="Disordered" evidence="5">
    <location>
        <begin position="371"/>
        <end position="407"/>
    </location>
</feature>
<dbReference type="Gene3D" id="3.20.20.70">
    <property type="entry name" value="Aldolase class I"/>
    <property type="match status" value="2"/>
</dbReference>
<evidence type="ECO:0000256" key="1">
    <source>
        <dbReference type="ARBA" id="ARBA00005979"/>
    </source>
</evidence>